<evidence type="ECO:0000313" key="1">
    <source>
        <dbReference type="EMBL" id="CAH6659698.1"/>
    </source>
</evidence>
<evidence type="ECO:0000313" key="2">
    <source>
        <dbReference type="Proteomes" id="UP001152651"/>
    </source>
</evidence>
<sequence>MSQRIFLRICSFVVKLNKAVGFYALTHDFYTKTTNFDRDEG</sequence>
<organism evidence="1 2">
    <name type="scientific">Pseudocitrobacter vendiensis</name>
    <dbReference type="NCBI Taxonomy" id="2488306"/>
    <lineage>
        <taxon>Bacteria</taxon>
        <taxon>Pseudomonadati</taxon>
        <taxon>Pseudomonadota</taxon>
        <taxon>Gammaproteobacteria</taxon>
        <taxon>Enterobacterales</taxon>
        <taxon>Enterobacteriaceae</taxon>
        <taxon>Pseudocitrobacter</taxon>
    </lineage>
</organism>
<comment type="caution">
    <text evidence="1">The sequence shown here is derived from an EMBL/GenBank/DDBJ whole genome shotgun (WGS) entry which is preliminary data.</text>
</comment>
<protein>
    <submittedName>
        <fullName evidence="1">Uncharacterized protein</fullName>
    </submittedName>
</protein>
<keyword evidence="2" id="KW-1185">Reference proteome</keyword>
<gene>
    <name evidence="1" type="ORF">FBBNIHIM_11270</name>
</gene>
<dbReference type="EMBL" id="CALSBS010000008">
    <property type="protein sequence ID" value="CAH6659698.1"/>
    <property type="molecule type" value="Genomic_DNA"/>
</dbReference>
<reference evidence="1" key="1">
    <citation type="submission" date="2022-05" db="EMBL/GenBank/DDBJ databases">
        <authorList>
            <person name="Blom J."/>
        </authorList>
    </citation>
    <scope>NUCLEOTIDE SEQUENCE</scope>
    <source>
        <strain evidence="1">Type strain: CPO20170097</strain>
    </source>
</reference>
<proteinExistence type="predicted"/>
<dbReference type="Proteomes" id="UP001152651">
    <property type="component" value="Unassembled WGS sequence"/>
</dbReference>
<accession>A0ABM9F959</accession>
<name>A0ABM9F959_9ENTR</name>